<organism evidence="1 2">
    <name type="scientific">Pseudocalidococcus azoricus BACA0444</name>
    <dbReference type="NCBI Taxonomy" id="2918990"/>
    <lineage>
        <taxon>Bacteria</taxon>
        <taxon>Bacillati</taxon>
        <taxon>Cyanobacteriota</taxon>
        <taxon>Cyanophyceae</taxon>
        <taxon>Acaryochloridales</taxon>
        <taxon>Thermosynechococcaceae</taxon>
        <taxon>Pseudocalidococcus</taxon>
        <taxon>Pseudocalidococcus azoricus</taxon>
    </lineage>
</organism>
<evidence type="ECO:0000313" key="1">
    <source>
        <dbReference type="EMBL" id="MDS3860995.1"/>
    </source>
</evidence>
<gene>
    <name evidence="1" type="ORF">RIF25_09255</name>
</gene>
<dbReference type="Proteomes" id="UP001268256">
    <property type="component" value="Unassembled WGS sequence"/>
</dbReference>
<dbReference type="AlphaFoldDB" id="A0AAE4FU96"/>
<protein>
    <submittedName>
        <fullName evidence="1">Uncharacterized protein</fullName>
    </submittedName>
</protein>
<keyword evidence="2" id="KW-1185">Reference proteome</keyword>
<evidence type="ECO:0000313" key="2">
    <source>
        <dbReference type="Proteomes" id="UP001268256"/>
    </source>
</evidence>
<name>A0AAE4FU96_9CYAN</name>
<reference evidence="2" key="1">
    <citation type="submission" date="2023-07" db="EMBL/GenBank/DDBJ databases">
        <authorList>
            <person name="Luz R."/>
            <person name="Cordeiro R."/>
            <person name="Fonseca A."/>
            <person name="Goncalves V."/>
        </authorList>
    </citation>
    <scope>NUCLEOTIDE SEQUENCE [LARGE SCALE GENOMIC DNA]</scope>
    <source>
        <strain evidence="2">BACA0444</strain>
    </source>
</reference>
<accession>A0AAE4FU96</accession>
<comment type="caution">
    <text evidence="1">The sequence shown here is derived from an EMBL/GenBank/DDBJ whole genome shotgun (WGS) entry which is preliminary data.</text>
</comment>
<sequence>MNITVRGKKQIADLRLRILTVLERSSLTEKERKTLTNFLDCVEQVIKINGKSLRFWGEPLCNLLFDA</sequence>
<proteinExistence type="predicted"/>
<dbReference type="EMBL" id="JAVMIP010000008">
    <property type="protein sequence ID" value="MDS3860995.1"/>
    <property type="molecule type" value="Genomic_DNA"/>
</dbReference>
<dbReference type="RefSeq" id="WP_322878252.1">
    <property type="nucleotide sequence ID" value="NZ_JAVMIP010000008.1"/>
</dbReference>